<reference evidence="1" key="1">
    <citation type="submission" date="2009-01" db="EMBL/GenBank/DDBJ databases">
        <title>Complete sequence of chromosome Cyanothece sp. PCC 7425.</title>
        <authorList>
            <consortium name="US DOE Joint Genome Institute"/>
            <person name="Lucas S."/>
            <person name="Copeland A."/>
            <person name="Lapidus A."/>
            <person name="Glavina del Rio T."/>
            <person name="Dalin E."/>
            <person name="Tice H."/>
            <person name="Bruce D."/>
            <person name="Goodwin L."/>
            <person name="Pitluck S."/>
            <person name="Sims D."/>
            <person name="Meineke L."/>
            <person name="Brettin T."/>
            <person name="Detter J.C."/>
            <person name="Han C."/>
            <person name="Larimer F."/>
            <person name="Land M."/>
            <person name="Hauser L."/>
            <person name="Kyrpides N."/>
            <person name="Ovchinnikova G."/>
            <person name="Liberton M."/>
            <person name="Stoeckel J."/>
            <person name="Banerjee A."/>
            <person name="Singh A."/>
            <person name="Page L."/>
            <person name="Sato H."/>
            <person name="Zhao L."/>
            <person name="Sherman L."/>
            <person name="Pakrasi H."/>
            <person name="Richardson P."/>
        </authorList>
    </citation>
    <scope>NUCLEOTIDE SEQUENCE</scope>
    <source>
        <strain evidence="1">PCC 7425</strain>
    </source>
</reference>
<proteinExistence type="predicted"/>
<evidence type="ECO:0000313" key="1">
    <source>
        <dbReference type="EMBL" id="ACL47536.1"/>
    </source>
</evidence>
<dbReference type="EMBL" id="CP001344">
    <property type="protein sequence ID" value="ACL47536.1"/>
    <property type="molecule type" value="Genomic_DNA"/>
</dbReference>
<sequence length="147" mass="15144">MITLRNILSASFLIAALGVGSATLIPPPTLSRAQAQTPTPKVAPNRPITIVVANNTGIPLMASLSGAKPSMLGAGKSTPFGSKPITGWTNTLSISVFDQGGQLLVFKPAGYNPTTNVMTVSVQKASKNSPQAHYTINVAPNGTVSFI</sequence>
<dbReference type="KEGG" id="cyn:Cyan7425_5244"/>
<protein>
    <submittedName>
        <fullName evidence="1">Uncharacterized protein</fullName>
    </submittedName>
</protein>
<dbReference type="HOGENOM" id="CLU_1764989_0_0_3"/>
<name>B8HR28_CYAP4</name>
<dbReference type="AlphaFoldDB" id="B8HR28"/>
<organism evidence="1">
    <name type="scientific">Cyanothece sp. (strain PCC 7425 / ATCC 29141)</name>
    <dbReference type="NCBI Taxonomy" id="395961"/>
    <lineage>
        <taxon>Bacteria</taxon>
        <taxon>Bacillati</taxon>
        <taxon>Cyanobacteriota</taxon>
        <taxon>Cyanophyceae</taxon>
        <taxon>Gomontiellales</taxon>
        <taxon>Cyanothecaceae</taxon>
        <taxon>Cyanothece</taxon>
    </lineage>
</organism>
<gene>
    <name evidence="1" type="ordered locus">Cyan7425_5244</name>
</gene>
<accession>B8HR28</accession>